<evidence type="ECO:0000313" key="8">
    <source>
        <dbReference type="Proteomes" id="UP000240988"/>
    </source>
</evidence>
<feature type="transmembrane region" description="Helical" evidence="5">
    <location>
        <begin position="164"/>
        <end position="187"/>
    </location>
</feature>
<dbReference type="EMBL" id="FUFA01000006">
    <property type="protein sequence ID" value="SPM37667.1"/>
    <property type="molecule type" value="Genomic_DNA"/>
</dbReference>
<feature type="transmembrane region" description="Helical" evidence="5">
    <location>
        <begin position="12"/>
        <end position="39"/>
    </location>
</feature>
<keyword evidence="8" id="KW-1185">Reference proteome</keyword>
<keyword evidence="2 5" id="KW-0812">Transmembrane</keyword>
<feature type="transmembrane region" description="Helical" evidence="5">
    <location>
        <begin position="279"/>
        <end position="298"/>
    </location>
</feature>
<evidence type="ECO:0000259" key="6">
    <source>
        <dbReference type="PROSITE" id="PS50850"/>
    </source>
</evidence>
<dbReference type="Pfam" id="PF07690">
    <property type="entry name" value="MFS_1"/>
    <property type="match status" value="1"/>
</dbReference>
<dbReference type="InterPro" id="IPR020846">
    <property type="entry name" value="MFS_dom"/>
</dbReference>
<gene>
    <name evidence="7" type="ORF">MRAB57_5516</name>
</gene>
<dbReference type="STRING" id="1841860.GCA_900157375_05519"/>
<evidence type="ECO:0000256" key="4">
    <source>
        <dbReference type="ARBA" id="ARBA00023136"/>
    </source>
</evidence>
<accession>A0A2U3P1Q9</accession>
<dbReference type="AlphaFoldDB" id="A0A2U3P1Q9"/>
<dbReference type="GO" id="GO:0005886">
    <property type="term" value="C:plasma membrane"/>
    <property type="evidence" value="ECO:0007669"/>
    <property type="project" value="UniProtKB-SubCell"/>
</dbReference>
<feature type="transmembrane region" description="Helical" evidence="5">
    <location>
        <begin position="104"/>
        <end position="127"/>
    </location>
</feature>
<feature type="transmembrane region" description="Helical" evidence="5">
    <location>
        <begin position="79"/>
        <end position="98"/>
    </location>
</feature>
<organism evidence="7 8">
    <name type="scientific">Mycobacterium rhizamassiliense</name>
    <dbReference type="NCBI Taxonomy" id="1841860"/>
    <lineage>
        <taxon>Bacteria</taxon>
        <taxon>Bacillati</taxon>
        <taxon>Actinomycetota</taxon>
        <taxon>Actinomycetes</taxon>
        <taxon>Mycobacteriales</taxon>
        <taxon>Mycobacteriaceae</taxon>
        <taxon>Mycobacterium</taxon>
    </lineage>
</organism>
<name>A0A2U3P1Q9_9MYCO</name>
<proteinExistence type="predicted"/>
<protein>
    <submittedName>
        <fullName evidence="7">Sugar phosphate permease</fullName>
    </submittedName>
</protein>
<evidence type="ECO:0000313" key="7">
    <source>
        <dbReference type="EMBL" id="SPM37667.1"/>
    </source>
</evidence>
<dbReference type="InterPro" id="IPR036259">
    <property type="entry name" value="MFS_trans_sf"/>
</dbReference>
<feature type="non-terminal residue" evidence="7">
    <location>
        <position position="1"/>
    </location>
</feature>
<feature type="transmembrane region" description="Helical" evidence="5">
    <location>
        <begin position="246"/>
        <end position="267"/>
    </location>
</feature>
<dbReference type="InterPro" id="IPR011701">
    <property type="entry name" value="MFS"/>
</dbReference>
<evidence type="ECO:0000256" key="5">
    <source>
        <dbReference type="SAM" id="Phobius"/>
    </source>
</evidence>
<feature type="transmembrane region" description="Helical" evidence="5">
    <location>
        <begin position="139"/>
        <end position="158"/>
    </location>
</feature>
<keyword evidence="3 5" id="KW-1133">Transmembrane helix</keyword>
<evidence type="ECO:0000256" key="3">
    <source>
        <dbReference type="ARBA" id="ARBA00022989"/>
    </source>
</evidence>
<dbReference type="InterPro" id="IPR052952">
    <property type="entry name" value="MFS-Transporter"/>
</dbReference>
<sequence>VSTGSISTAGRWAMLAVSLGATLCANVFINGVAFLIPMLHTRHGTSLAEGGLLASLPSLGMVLTLFAWGYLLDRVGERIVLSAGLALTAAAGFAAAHAHSTLTMATFLVLGGMAAASSITACGRLVIGWFPPHRRALAMGIRQTAQPLGIGLAALVIPELAKRGFSAALLFPAVLCAVAAVVSALGVRNPPRPAQSEATDRKSANPYRGTAVLWRIHIASALLMVPQPVVLTFMLAWFMMDRGLSVGWAGALVGFSQLLGAAGRIAAGRWADHVGSRMRPLRILAVATAAVMLVLAVTDHLDWPLAVPAMTVAAALTGDSGLPFTTIPELAGPFWSGRALSTQNALERLMVALGPPAFGALIATAGYPVAFATCAVFPLAAVPFVPVGTPPRTTPDATAEKAAAVES</sequence>
<feature type="transmembrane region" description="Helical" evidence="5">
    <location>
        <begin position="357"/>
        <end position="382"/>
    </location>
</feature>
<feature type="transmembrane region" description="Helical" evidence="5">
    <location>
        <begin position="51"/>
        <end position="72"/>
    </location>
</feature>
<evidence type="ECO:0000256" key="1">
    <source>
        <dbReference type="ARBA" id="ARBA00004651"/>
    </source>
</evidence>
<dbReference type="PANTHER" id="PTHR23527:SF1">
    <property type="entry name" value="BLL3282 PROTEIN"/>
    <property type="match status" value="1"/>
</dbReference>
<dbReference type="GO" id="GO:0022857">
    <property type="term" value="F:transmembrane transporter activity"/>
    <property type="evidence" value="ECO:0007669"/>
    <property type="project" value="InterPro"/>
</dbReference>
<comment type="subcellular location">
    <subcellularLocation>
        <location evidence="1">Cell membrane</location>
        <topology evidence="1">Multi-pass membrane protein</topology>
    </subcellularLocation>
</comment>
<feature type="domain" description="Major facilitator superfamily (MFS) profile" evidence="6">
    <location>
        <begin position="1"/>
        <end position="393"/>
    </location>
</feature>
<reference evidence="7 8" key="1">
    <citation type="submission" date="2017-01" db="EMBL/GenBank/DDBJ databases">
        <authorList>
            <consortium name="Urmite Genomes"/>
        </authorList>
    </citation>
    <scope>NUCLEOTIDE SEQUENCE [LARGE SCALE GENOMIC DNA]</scope>
    <source>
        <strain evidence="7 8">AB57</strain>
    </source>
</reference>
<keyword evidence="4 5" id="KW-0472">Membrane</keyword>
<evidence type="ECO:0000256" key="2">
    <source>
        <dbReference type="ARBA" id="ARBA00022692"/>
    </source>
</evidence>
<dbReference type="Gene3D" id="1.20.1250.20">
    <property type="entry name" value="MFS general substrate transporter like domains"/>
    <property type="match status" value="2"/>
</dbReference>
<dbReference type="PANTHER" id="PTHR23527">
    <property type="entry name" value="BLL3282 PROTEIN"/>
    <property type="match status" value="1"/>
</dbReference>
<dbReference type="PROSITE" id="PS50850">
    <property type="entry name" value="MFS"/>
    <property type="match status" value="1"/>
</dbReference>
<dbReference type="Proteomes" id="UP000240988">
    <property type="component" value="Unassembled WGS sequence"/>
</dbReference>
<feature type="transmembrane region" description="Helical" evidence="5">
    <location>
        <begin position="212"/>
        <end position="240"/>
    </location>
</feature>
<dbReference type="SUPFAM" id="SSF103473">
    <property type="entry name" value="MFS general substrate transporter"/>
    <property type="match status" value="1"/>
</dbReference>